<proteinExistence type="predicted"/>
<dbReference type="AlphaFoldDB" id="A0A6M6JSA6"/>
<dbReference type="RefSeq" id="WP_172164730.1">
    <property type="nucleotide sequence ID" value="NZ_CP053564.1"/>
</dbReference>
<keyword evidence="4" id="KW-1185">Reference proteome</keyword>
<gene>
    <name evidence="3" type="ORF">HOP40_29025</name>
</gene>
<name>A0A6M6JSA6_9PSEU</name>
<feature type="domain" description="Putative regulatory protein FmdB zinc ribbon" evidence="2">
    <location>
        <begin position="1"/>
        <end position="41"/>
    </location>
</feature>
<evidence type="ECO:0000313" key="3">
    <source>
        <dbReference type="EMBL" id="QJY49299.1"/>
    </source>
</evidence>
<dbReference type="InterPro" id="IPR013429">
    <property type="entry name" value="Regulatory_FmdB_Zinc_ribbon"/>
</dbReference>
<evidence type="ECO:0000313" key="4">
    <source>
        <dbReference type="Proteomes" id="UP000505377"/>
    </source>
</evidence>
<reference evidence="3 4" key="1">
    <citation type="submission" date="2020-05" db="EMBL/GenBank/DDBJ databases">
        <authorList>
            <person name="Mo P."/>
        </authorList>
    </citation>
    <scope>NUCLEOTIDE SEQUENCE [LARGE SCALE GENOMIC DNA]</scope>
    <source>
        <strain evidence="3 4">Gen01</strain>
    </source>
</reference>
<dbReference type="SMART" id="SM00834">
    <property type="entry name" value="CxxC_CXXC_SSSS"/>
    <property type="match status" value="1"/>
</dbReference>
<dbReference type="KEGG" id="pbro:HOP40_29025"/>
<dbReference type="Pfam" id="PF09723">
    <property type="entry name" value="Zn_ribbon_8"/>
    <property type="match status" value="1"/>
</dbReference>
<protein>
    <submittedName>
        <fullName evidence="3">Zinc ribbon domain-containing protein</fullName>
    </submittedName>
</protein>
<feature type="region of interest" description="Disordered" evidence="1">
    <location>
        <begin position="62"/>
        <end position="94"/>
    </location>
</feature>
<dbReference type="NCBIfam" id="TIGR02605">
    <property type="entry name" value="CxxC_CxxC_SSSS"/>
    <property type="match status" value="1"/>
</dbReference>
<dbReference type="EMBL" id="CP053564">
    <property type="protein sequence ID" value="QJY49299.1"/>
    <property type="molecule type" value="Genomic_DNA"/>
</dbReference>
<sequence>MPTYQHTCVRCGPFDVIRPMRESAADATCPTCTEPSRRVFGAPALRALPAGLRGALDAQYRSADAPRVVTSLPGRPGRTQRRATDPRQLRLPRP</sequence>
<dbReference type="Proteomes" id="UP000505377">
    <property type="component" value="Chromosome"/>
</dbReference>
<evidence type="ECO:0000256" key="1">
    <source>
        <dbReference type="SAM" id="MobiDB-lite"/>
    </source>
</evidence>
<accession>A0A6M6JSA6</accession>
<evidence type="ECO:0000259" key="2">
    <source>
        <dbReference type="SMART" id="SM00834"/>
    </source>
</evidence>
<organism evidence="3 4">
    <name type="scientific">Pseudonocardia broussonetiae</name>
    <dbReference type="NCBI Taxonomy" id="2736640"/>
    <lineage>
        <taxon>Bacteria</taxon>
        <taxon>Bacillati</taxon>
        <taxon>Actinomycetota</taxon>
        <taxon>Actinomycetes</taxon>
        <taxon>Pseudonocardiales</taxon>
        <taxon>Pseudonocardiaceae</taxon>
        <taxon>Pseudonocardia</taxon>
    </lineage>
</organism>